<protein>
    <submittedName>
        <fullName evidence="1">Uncharacterized protein</fullName>
    </submittedName>
</protein>
<keyword evidence="2" id="KW-1185">Reference proteome</keyword>
<gene>
    <name evidence="1" type="ORF">CEXT_397511</name>
</gene>
<reference evidence="1 2" key="1">
    <citation type="submission" date="2021-06" db="EMBL/GenBank/DDBJ databases">
        <title>Caerostris extrusa draft genome.</title>
        <authorList>
            <person name="Kono N."/>
            <person name="Arakawa K."/>
        </authorList>
    </citation>
    <scope>NUCLEOTIDE SEQUENCE [LARGE SCALE GENOMIC DNA]</scope>
</reference>
<proteinExistence type="predicted"/>
<dbReference type="AlphaFoldDB" id="A0AAV4WKF0"/>
<dbReference type="EMBL" id="BPLR01016237">
    <property type="protein sequence ID" value="GIY82334.1"/>
    <property type="molecule type" value="Genomic_DNA"/>
</dbReference>
<evidence type="ECO:0000313" key="2">
    <source>
        <dbReference type="Proteomes" id="UP001054945"/>
    </source>
</evidence>
<name>A0AAV4WKF0_CAEEX</name>
<accession>A0AAV4WKF0</accession>
<sequence length="87" mass="10185">MRCDGYVQEIDSRESYVNKVPSAYRLLALRQFLLPTRLFLLIGHEAEIQGKKIGKWRYFIDIYLRFQEFNSPTLVPNGAKAECFACH</sequence>
<comment type="caution">
    <text evidence="1">The sequence shown here is derived from an EMBL/GenBank/DDBJ whole genome shotgun (WGS) entry which is preliminary data.</text>
</comment>
<evidence type="ECO:0000313" key="1">
    <source>
        <dbReference type="EMBL" id="GIY82334.1"/>
    </source>
</evidence>
<dbReference type="Proteomes" id="UP001054945">
    <property type="component" value="Unassembled WGS sequence"/>
</dbReference>
<organism evidence="1 2">
    <name type="scientific">Caerostris extrusa</name>
    <name type="common">Bark spider</name>
    <name type="synonym">Caerostris bankana</name>
    <dbReference type="NCBI Taxonomy" id="172846"/>
    <lineage>
        <taxon>Eukaryota</taxon>
        <taxon>Metazoa</taxon>
        <taxon>Ecdysozoa</taxon>
        <taxon>Arthropoda</taxon>
        <taxon>Chelicerata</taxon>
        <taxon>Arachnida</taxon>
        <taxon>Araneae</taxon>
        <taxon>Araneomorphae</taxon>
        <taxon>Entelegynae</taxon>
        <taxon>Araneoidea</taxon>
        <taxon>Araneidae</taxon>
        <taxon>Caerostris</taxon>
    </lineage>
</organism>